<keyword evidence="2" id="KW-0812">Transmembrane</keyword>
<name>A0ABT4A3D6_9BACT</name>
<dbReference type="Proteomes" id="UP001207654">
    <property type="component" value="Unassembled WGS sequence"/>
</dbReference>
<dbReference type="RefSeq" id="WP_267535064.1">
    <property type="nucleotide sequence ID" value="NZ_JAPNKA010000001.1"/>
</dbReference>
<reference evidence="3 4" key="1">
    <citation type="submission" date="2022-11" db="EMBL/GenBank/DDBJ databases">
        <title>Minimal conservation of predation-associated metabolite biosynthetic gene clusters underscores biosynthetic potential of Myxococcota including descriptions for ten novel species: Archangium lansinium sp. nov., Myxococcus landrumus sp. nov., Nannocystis bai.</title>
        <authorList>
            <person name="Ahearne A."/>
            <person name="Stevens C."/>
            <person name="Phillips K."/>
        </authorList>
    </citation>
    <scope>NUCLEOTIDE SEQUENCE [LARGE SCALE GENOMIC DNA]</scope>
    <source>
        <strain evidence="3 4">MIWBW</strain>
    </source>
</reference>
<feature type="transmembrane region" description="Helical" evidence="2">
    <location>
        <begin position="433"/>
        <end position="457"/>
    </location>
</feature>
<comment type="caution">
    <text evidence="3">The sequence shown here is derived from an EMBL/GenBank/DDBJ whole genome shotgun (WGS) entry which is preliminary data.</text>
</comment>
<protein>
    <submittedName>
        <fullName evidence="3">Uncharacterized protein</fullName>
    </submittedName>
</protein>
<keyword evidence="4" id="KW-1185">Reference proteome</keyword>
<gene>
    <name evidence="3" type="ORF">OV287_16910</name>
</gene>
<evidence type="ECO:0000313" key="4">
    <source>
        <dbReference type="Proteomes" id="UP001207654"/>
    </source>
</evidence>
<dbReference type="EMBL" id="JAPNKA010000001">
    <property type="protein sequence ID" value="MCY1076158.1"/>
    <property type="molecule type" value="Genomic_DNA"/>
</dbReference>
<keyword evidence="2" id="KW-1133">Transmembrane helix</keyword>
<accession>A0ABT4A3D6</accession>
<evidence type="ECO:0000256" key="2">
    <source>
        <dbReference type="SAM" id="Phobius"/>
    </source>
</evidence>
<feature type="region of interest" description="Disordered" evidence="1">
    <location>
        <begin position="396"/>
        <end position="417"/>
    </location>
</feature>
<feature type="transmembrane region" description="Helical" evidence="2">
    <location>
        <begin position="492"/>
        <end position="513"/>
    </location>
</feature>
<proteinExistence type="predicted"/>
<evidence type="ECO:0000256" key="1">
    <source>
        <dbReference type="SAM" id="MobiDB-lite"/>
    </source>
</evidence>
<keyword evidence="2" id="KW-0472">Membrane</keyword>
<organism evidence="3 4">
    <name type="scientific">Archangium lansingense</name>
    <dbReference type="NCBI Taxonomy" id="2995310"/>
    <lineage>
        <taxon>Bacteria</taxon>
        <taxon>Pseudomonadati</taxon>
        <taxon>Myxococcota</taxon>
        <taxon>Myxococcia</taxon>
        <taxon>Myxococcales</taxon>
        <taxon>Cystobacterineae</taxon>
        <taxon>Archangiaceae</taxon>
        <taxon>Archangium</taxon>
    </lineage>
</organism>
<sequence>MDAAVSYPTVLLGLGRFGQEVIGRTLQSLEASSPLLGVLRCEPSGVAAGLQPLLEELLRAGRSSGERRDQRLDVIAFGAALQGGDEDLLTACEQAARLLAEGYGTMFPPDRPPEQRTATLHLVVQVPALSSPRASVVFARLAALESWARARPVFPILARIWVVSQQTAAGTLTSEEMVSTCASFALGLVASGLRTEDEVSRRMAHPARDEGLVSFVSLASVELPESRLRTYAAARAAYDGLGVLVARVQEPGTDATLAMGAVSALHHDRWLAPFVEGQAAQLSRRLAAELSRSPLDLPAEIRVGPLDTPEEIRANHSGLFKPASVETSPTTVDQARTDETFRALDRAEAEVATSVEQGIQAVFDASLGPSSGLSQLPAVEQGLKRVIAQLHDEQAQEDATLRKLDPSQPPGPPVDPHREELEKALLELPSKRMALGAAAALALAVLLGVSFGTLAFMNRAASVSPQAGNALSSPQLSSTATPVATGSGGLEVLPWILGVLVAAGAGGGWLYFVGNHTRKEVRRVMKLRRDALESLVSRGGGGRRAKQAELQLVVRRKRARRGAILALENTVARLHAVRHALLEARDRKRQELLALGVTPAAEAQLDDLGPLLGAGGLLHGSLVPPEVISRWIASRREISEDRVWADRLLEGAWPEGGLLEDVPCGDSARIDELSRRQVQPMAERSVLDDQEGGQQAADVLRDFGARMGAVLAPPCQPLNAHGDPVLGVRPGEGFVIAPSAGRDTLDAGLRDMPTRLPILWSPSKAARVIFLRTWEGFSVEEMSRGARATPQAVMAPRGAR</sequence>
<evidence type="ECO:0000313" key="3">
    <source>
        <dbReference type="EMBL" id="MCY1076158.1"/>
    </source>
</evidence>
<feature type="compositionally biased region" description="Basic and acidic residues" evidence="1">
    <location>
        <begin position="396"/>
        <end position="405"/>
    </location>
</feature>